<reference evidence="1 2" key="1">
    <citation type="journal article" date="2019" name="Nat. Ecol. Evol.">
        <title>Megaphylogeny resolves global patterns of mushroom evolution.</title>
        <authorList>
            <person name="Varga T."/>
            <person name="Krizsan K."/>
            <person name="Foldi C."/>
            <person name="Dima B."/>
            <person name="Sanchez-Garcia M."/>
            <person name="Sanchez-Ramirez S."/>
            <person name="Szollosi G.J."/>
            <person name="Szarkandi J.G."/>
            <person name="Papp V."/>
            <person name="Albert L."/>
            <person name="Andreopoulos W."/>
            <person name="Angelini C."/>
            <person name="Antonin V."/>
            <person name="Barry K.W."/>
            <person name="Bougher N.L."/>
            <person name="Buchanan P."/>
            <person name="Buyck B."/>
            <person name="Bense V."/>
            <person name="Catcheside P."/>
            <person name="Chovatia M."/>
            <person name="Cooper J."/>
            <person name="Damon W."/>
            <person name="Desjardin D."/>
            <person name="Finy P."/>
            <person name="Geml J."/>
            <person name="Haridas S."/>
            <person name="Hughes K."/>
            <person name="Justo A."/>
            <person name="Karasinski D."/>
            <person name="Kautmanova I."/>
            <person name="Kiss B."/>
            <person name="Kocsube S."/>
            <person name="Kotiranta H."/>
            <person name="LaButti K.M."/>
            <person name="Lechner B.E."/>
            <person name="Liimatainen K."/>
            <person name="Lipzen A."/>
            <person name="Lukacs Z."/>
            <person name="Mihaltcheva S."/>
            <person name="Morgado L.N."/>
            <person name="Niskanen T."/>
            <person name="Noordeloos M.E."/>
            <person name="Ohm R.A."/>
            <person name="Ortiz-Santana B."/>
            <person name="Ovrebo C."/>
            <person name="Racz N."/>
            <person name="Riley R."/>
            <person name="Savchenko A."/>
            <person name="Shiryaev A."/>
            <person name="Soop K."/>
            <person name="Spirin V."/>
            <person name="Szebenyi C."/>
            <person name="Tomsovsky M."/>
            <person name="Tulloss R.E."/>
            <person name="Uehling J."/>
            <person name="Grigoriev I.V."/>
            <person name="Vagvolgyi C."/>
            <person name="Papp T."/>
            <person name="Martin F.M."/>
            <person name="Miettinen O."/>
            <person name="Hibbett D.S."/>
            <person name="Nagy L.G."/>
        </authorList>
    </citation>
    <scope>NUCLEOTIDE SEQUENCE [LARGE SCALE GENOMIC DNA]</scope>
    <source>
        <strain evidence="1 2">CBS 962.96</strain>
    </source>
</reference>
<dbReference type="Proteomes" id="UP000297245">
    <property type="component" value="Unassembled WGS sequence"/>
</dbReference>
<evidence type="ECO:0000313" key="2">
    <source>
        <dbReference type="Proteomes" id="UP000297245"/>
    </source>
</evidence>
<dbReference type="EMBL" id="ML179132">
    <property type="protein sequence ID" value="THU98665.1"/>
    <property type="molecule type" value="Genomic_DNA"/>
</dbReference>
<organism evidence="1 2">
    <name type="scientific">Dendrothele bispora (strain CBS 962.96)</name>
    <dbReference type="NCBI Taxonomy" id="1314807"/>
    <lineage>
        <taxon>Eukaryota</taxon>
        <taxon>Fungi</taxon>
        <taxon>Dikarya</taxon>
        <taxon>Basidiomycota</taxon>
        <taxon>Agaricomycotina</taxon>
        <taxon>Agaricomycetes</taxon>
        <taxon>Agaricomycetidae</taxon>
        <taxon>Agaricales</taxon>
        <taxon>Agaricales incertae sedis</taxon>
        <taxon>Dendrothele</taxon>
    </lineage>
</organism>
<sequence>MRRKHRLGPKARGLADRSMIPCLVTDSRFVFSDGQDWDKFMANVNQLLPTVDTLEEQRSWMAM</sequence>
<evidence type="ECO:0000313" key="1">
    <source>
        <dbReference type="EMBL" id="THU98665.1"/>
    </source>
</evidence>
<dbReference type="AlphaFoldDB" id="A0A4V4HGF6"/>
<accession>A0A4V4HGF6</accession>
<proteinExistence type="predicted"/>
<gene>
    <name evidence="1" type="ORF">K435DRAFT_524162</name>
</gene>
<protein>
    <submittedName>
        <fullName evidence="1">Uncharacterized protein</fullName>
    </submittedName>
</protein>
<keyword evidence="2" id="KW-1185">Reference proteome</keyword>
<name>A0A4V4HGF6_DENBC</name>